<keyword evidence="1" id="KW-0812">Transmembrane</keyword>
<keyword evidence="3" id="KW-1185">Reference proteome</keyword>
<evidence type="ECO:0000256" key="1">
    <source>
        <dbReference type="SAM" id="Phobius"/>
    </source>
</evidence>
<evidence type="ECO:0000313" key="3">
    <source>
        <dbReference type="Proteomes" id="UP000715441"/>
    </source>
</evidence>
<protein>
    <recommendedName>
        <fullName evidence="4">DUF3137 domain-containing protein</fullName>
    </recommendedName>
</protein>
<dbReference type="Proteomes" id="UP000715441">
    <property type="component" value="Unassembled WGS sequence"/>
</dbReference>
<proteinExistence type="predicted"/>
<feature type="transmembrane region" description="Helical" evidence="1">
    <location>
        <begin position="6"/>
        <end position="28"/>
    </location>
</feature>
<name>A0ABX1JE02_9PSEU</name>
<sequence length="239" mass="26100">MSLGVGLTIAIGGTLLVAAAITWLVIALGRSNKAAEGKALARLREEAPKRGWSYAERDDSLVEVFNAQPQFSVIGNPLEPFVGTPEALHANQVITGVHRGRSFVAAVFDVQHKGQVFPVGAVWIRLPAMRPWLAVKRVAGTQSRVRAAIGHGDIVFGYPGFDERFQVDCENEQFARAVITPQVASFVMNAPREVTGFAVYGDQFTVDDRVGDHRDPDRLIPALDLRCDLLDLIPAMVWT</sequence>
<evidence type="ECO:0000313" key="2">
    <source>
        <dbReference type="EMBL" id="NKQ56467.1"/>
    </source>
</evidence>
<keyword evidence="1" id="KW-0472">Membrane</keyword>
<dbReference type="EMBL" id="JAAXLS010000023">
    <property type="protein sequence ID" value="NKQ56467.1"/>
    <property type="molecule type" value="Genomic_DNA"/>
</dbReference>
<evidence type="ECO:0008006" key="4">
    <source>
        <dbReference type="Google" id="ProtNLM"/>
    </source>
</evidence>
<keyword evidence="1" id="KW-1133">Transmembrane helix</keyword>
<organism evidence="2 3">
    <name type="scientific">Amycolatopsis acididurans</name>
    <dbReference type="NCBI Taxonomy" id="2724524"/>
    <lineage>
        <taxon>Bacteria</taxon>
        <taxon>Bacillati</taxon>
        <taxon>Actinomycetota</taxon>
        <taxon>Actinomycetes</taxon>
        <taxon>Pseudonocardiales</taxon>
        <taxon>Pseudonocardiaceae</taxon>
        <taxon>Amycolatopsis</taxon>
    </lineage>
</organism>
<dbReference type="RefSeq" id="WP_168519499.1">
    <property type="nucleotide sequence ID" value="NZ_JAAXLS010000023.1"/>
</dbReference>
<comment type="caution">
    <text evidence="2">The sequence shown here is derived from an EMBL/GenBank/DDBJ whole genome shotgun (WGS) entry which is preliminary data.</text>
</comment>
<reference evidence="2 3" key="1">
    <citation type="submission" date="2020-04" db="EMBL/GenBank/DDBJ databases">
        <title>Novel species.</title>
        <authorList>
            <person name="Teo W.F.A."/>
            <person name="Lipun K."/>
            <person name="Srisuk N."/>
            <person name="Duangmal K."/>
        </authorList>
    </citation>
    <scope>NUCLEOTIDE SEQUENCE [LARGE SCALE GENOMIC DNA]</scope>
    <source>
        <strain evidence="2 3">K13G38</strain>
    </source>
</reference>
<accession>A0ABX1JE02</accession>
<gene>
    <name evidence="2" type="ORF">HFP15_26675</name>
</gene>